<dbReference type="EMBL" id="KY033529">
    <property type="protein sequence ID" value="ART65418.1"/>
    <property type="molecule type" value="Genomic_DNA"/>
</dbReference>
<geneLocation type="chloroplast" evidence="1"/>
<organism evidence="1">
    <name type="scientific">Sheathia arcuata</name>
    <dbReference type="NCBI Taxonomy" id="340433"/>
    <lineage>
        <taxon>Eukaryota</taxon>
        <taxon>Rhodophyta</taxon>
        <taxon>Florideophyceae</taxon>
        <taxon>Nemaliophycidae</taxon>
        <taxon>Batrachospermales</taxon>
        <taxon>Batrachospermaceae</taxon>
        <taxon>Sheathia</taxon>
    </lineage>
</organism>
<dbReference type="GeneID" id="33350730"/>
<keyword evidence="1" id="KW-0150">Chloroplast</keyword>
<evidence type="ECO:0000313" key="1">
    <source>
        <dbReference type="EMBL" id="ART65418.1"/>
    </source>
</evidence>
<dbReference type="AlphaFoldDB" id="A0A3G1I900"/>
<dbReference type="GO" id="GO:0016740">
    <property type="term" value="F:transferase activity"/>
    <property type="evidence" value="ECO:0007669"/>
    <property type="project" value="UniProtKB-KW"/>
</dbReference>
<dbReference type="RefSeq" id="YP_009390052.1">
    <property type="nucleotide sequence ID" value="NC_035231.1"/>
</dbReference>
<name>A0A3G1I900_9FLOR</name>
<proteinExistence type="predicted"/>
<keyword evidence="1" id="KW-0934">Plastid</keyword>
<gene>
    <name evidence="1" type="primary">orf149</name>
</gene>
<protein>
    <submittedName>
        <fullName evidence="1">Ribosomal-protein-alanine N-acetyltransferase like</fullName>
    </submittedName>
</protein>
<keyword evidence="1" id="KW-0808">Transferase</keyword>
<accession>A0A3G1I900</accession>
<sequence>MIFFHVLANSINNYLNLFLFKIKSDYYCYNYGLLLYRSYTDIQIVAIIFVDDINITGLSSYKFTRSQSYSFILLVIYIVWYCNSYERQTLFIETKHTNYKALSLYIWLGFYIIQQRNKYYFEKKIYGISLLTNKVQTKNFWRRFLILKT</sequence>
<reference evidence="1" key="1">
    <citation type="journal article" date="2017" name="Sci. Rep.">
        <title>Origin and evolutionary history of freshwater Rhodophyta: further insights based on phylogenomic evidence.</title>
        <authorList>
            <person name="Nan F."/>
            <person name="Feng J."/>
            <person name="Lv J."/>
            <person name="Liu Q."/>
            <person name="Fang K."/>
            <person name="Gong C."/>
            <person name="Xie S."/>
        </authorList>
    </citation>
    <scope>NUCLEOTIDE SEQUENCE</scope>
</reference>